<keyword evidence="1" id="KW-0880">Kelch repeat</keyword>
<dbReference type="OrthoDB" id="10027872at2759"/>
<dbReference type="Proteomes" id="UP000678393">
    <property type="component" value="Unassembled WGS sequence"/>
</dbReference>
<dbReference type="InterPro" id="IPR011333">
    <property type="entry name" value="SKP1/BTB/POZ_sf"/>
</dbReference>
<comment type="caution">
    <text evidence="5">The sequence shown here is derived from an EMBL/GenBank/DDBJ whole genome shotgun (WGS) entry which is preliminary data.</text>
</comment>
<dbReference type="PANTHER" id="PTHR45632:SF3">
    <property type="entry name" value="KELCH-LIKE PROTEIN 32"/>
    <property type="match status" value="1"/>
</dbReference>
<sequence length="892" mass="101752">MIVQVDPVAGASTLGTNLALMRESGELCDFTIVVTGSEVKAHKCVLAATCEYFKTSFGFSDLSQSLTKADFTHVGCDVRALEKVIHSLYTNEIDLDPDWLEGLLRLADYLMHDTLRHCIETYMESTLTFGTAMLYFRLALQFRLHSSGLINDTKWFLSFRFHDYFIYQQEVLEADMDMLTAFMTYNIFHQCNPLQILEFMLKNIAVVLEKLHTVAMETNTDVIREMDARLESTCTNLCALFNTKPQVLERWKPRLIDFMRAWRRSCLSCVSANVSELFWCVQTLEFHLSDHATVIDCVCLKTGTHLVCYEKLLRSNLFKKTLIRVVDFFLVIACCNQECDLNDMQYIPTPYFDDVKDSTFKWGLCTTCAPEKLKKWFASLLEVNPHSKVVPIEAKLTVKKISFLDWNKLTTIKSISQVVKELPSCIRESDDDTAIRESDDDTALREADDTPIRESDDTAVRESDHTLVREADDTAIRESDDTSVREADDTAESDDTIRMSVTLERVPASSLNVLRVVMPSCSATFQKNECKILVVLAPMAEMATQLLATDEGMRLVRSPKLELSFYDIEMGTWCRGPQLDLPIPGVMLEKHAWRIAFLDSCLYMFSLGHAVGLQYNTLTNTWFRLECHDIFSSHTNAAPVRSVIPIKVGRKLIVLSMGRESQPDGTFLTQQHYFEMQDDCRTFNKVASVEGDQLDLPVTQWTVCDSTLVTIKSSTMVHRSLSHIQYIHFYNAETRKVRTHEAVCTMEAGVKVVARDQIIYLLNNDGWCRKYDVQRAAWAEMQRYPSMAKSTTWKHGNEATYPALTHVACHDGCSRWEVLSGQDSIHSGMLEMVITSDAELEVVHHPSPPFQFMTALSPSSMSRTQLNAMEQPLFAQVDNLWLDFSFYKKFEI</sequence>
<evidence type="ECO:0000313" key="6">
    <source>
        <dbReference type="Proteomes" id="UP000678393"/>
    </source>
</evidence>
<dbReference type="PANTHER" id="PTHR45632">
    <property type="entry name" value="LD33804P"/>
    <property type="match status" value="1"/>
</dbReference>
<dbReference type="EMBL" id="CAJHNH020007223">
    <property type="protein sequence ID" value="CAG5134456.1"/>
    <property type="molecule type" value="Genomic_DNA"/>
</dbReference>
<feature type="domain" description="BTB" evidence="4">
    <location>
        <begin position="28"/>
        <end position="97"/>
    </location>
</feature>
<evidence type="ECO:0000256" key="3">
    <source>
        <dbReference type="SAM" id="MobiDB-lite"/>
    </source>
</evidence>
<protein>
    <recommendedName>
        <fullName evidence="4">BTB domain-containing protein</fullName>
    </recommendedName>
</protein>
<reference evidence="5" key="1">
    <citation type="submission" date="2021-04" db="EMBL/GenBank/DDBJ databases">
        <authorList>
            <consortium name="Molecular Ecology Group"/>
        </authorList>
    </citation>
    <scope>NUCLEOTIDE SEQUENCE</scope>
</reference>
<feature type="region of interest" description="Disordered" evidence="3">
    <location>
        <begin position="430"/>
        <end position="463"/>
    </location>
</feature>
<evidence type="ECO:0000256" key="2">
    <source>
        <dbReference type="ARBA" id="ARBA00022737"/>
    </source>
</evidence>
<dbReference type="InterPro" id="IPR000210">
    <property type="entry name" value="BTB/POZ_dom"/>
</dbReference>
<dbReference type="AlphaFoldDB" id="A0A8S4A629"/>
<dbReference type="SMART" id="SM00225">
    <property type="entry name" value="BTB"/>
    <property type="match status" value="1"/>
</dbReference>
<evidence type="ECO:0000259" key="4">
    <source>
        <dbReference type="PROSITE" id="PS50097"/>
    </source>
</evidence>
<name>A0A8S4A629_9EUPU</name>
<dbReference type="SUPFAM" id="SSF54695">
    <property type="entry name" value="POZ domain"/>
    <property type="match status" value="1"/>
</dbReference>
<dbReference type="PROSITE" id="PS50097">
    <property type="entry name" value="BTB"/>
    <property type="match status" value="1"/>
</dbReference>
<evidence type="ECO:0000256" key="1">
    <source>
        <dbReference type="ARBA" id="ARBA00022441"/>
    </source>
</evidence>
<evidence type="ECO:0000313" key="5">
    <source>
        <dbReference type="EMBL" id="CAG5134456.1"/>
    </source>
</evidence>
<dbReference type="CDD" id="cd18186">
    <property type="entry name" value="BTB_POZ_ZBTB_KLHL-like"/>
    <property type="match status" value="1"/>
</dbReference>
<dbReference type="Gene3D" id="3.30.710.10">
    <property type="entry name" value="Potassium Channel Kv1.1, Chain A"/>
    <property type="match status" value="1"/>
</dbReference>
<gene>
    <name evidence="5" type="ORF">CUNI_LOCUS20014</name>
</gene>
<dbReference type="Pfam" id="PF00651">
    <property type="entry name" value="BTB"/>
    <property type="match status" value="1"/>
</dbReference>
<accession>A0A8S4A629</accession>
<feature type="compositionally biased region" description="Basic and acidic residues" evidence="3">
    <location>
        <begin position="433"/>
        <end position="463"/>
    </location>
</feature>
<proteinExistence type="predicted"/>
<keyword evidence="2" id="KW-0677">Repeat</keyword>
<organism evidence="5 6">
    <name type="scientific">Candidula unifasciata</name>
    <dbReference type="NCBI Taxonomy" id="100452"/>
    <lineage>
        <taxon>Eukaryota</taxon>
        <taxon>Metazoa</taxon>
        <taxon>Spiralia</taxon>
        <taxon>Lophotrochozoa</taxon>
        <taxon>Mollusca</taxon>
        <taxon>Gastropoda</taxon>
        <taxon>Heterobranchia</taxon>
        <taxon>Euthyneura</taxon>
        <taxon>Panpulmonata</taxon>
        <taxon>Eupulmonata</taxon>
        <taxon>Stylommatophora</taxon>
        <taxon>Helicina</taxon>
        <taxon>Helicoidea</taxon>
        <taxon>Geomitridae</taxon>
        <taxon>Candidula</taxon>
    </lineage>
</organism>
<keyword evidence="6" id="KW-1185">Reference proteome</keyword>